<accession>A0A645JJW2</accession>
<protein>
    <submittedName>
        <fullName evidence="1">Uncharacterized protein</fullName>
    </submittedName>
</protein>
<sequence length="55" mass="6114">MAKSVFEPNHIAIVHAVESVSASICAAKRAASVGSAQRRRHFEARFAQRQGFQRF</sequence>
<gene>
    <name evidence="1" type="ORF">SDC9_211422</name>
</gene>
<dbReference type="AlphaFoldDB" id="A0A645JJW2"/>
<organism evidence="1">
    <name type="scientific">bioreactor metagenome</name>
    <dbReference type="NCBI Taxonomy" id="1076179"/>
    <lineage>
        <taxon>unclassified sequences</taxon>
        <taxon>metagenomes</taxon>
        <taxon>ecological metagenomes</taxon>
    </lineage>
</organism>
<dbReference type="EMBL" id="VSSQ01143399">
    <property type="protein sequence ID" value="MPN63657.1"/>
    <property type="molecule type" value="Genomic_DNA"/>
</dbReference>
<reference evidence="1" key="1">
    <citation type="submission" date="2019-08" db="EMBL/GenBank/DDBJ databases">
        <authorList>
            <person name="Kucharzyk K."/>
            <person name="Murdoch R.W."/>
            <person name="Higgins S."/>
            <person name="Loffler F."/>
        </authorList>
    </citation>
    <scope>NUCLEOTIDE SEQUENCE</scope>
</reference>
<evidence type="ECO:0000313" key="1">
    <source>
        <dbReference type="EMBL" id="MPN63657.1"/>
    </source>
</evidence>
<proteinExistence type="predicted"/>
<comment type="caution">
    <text evidence="1">The sequence shown here is derived from an EMBL/GenBank/DDBJ whole genome shotgun (WGS) entry which is preliminary data.</text>
</comment>
<name>A0A645JJW2_9ZZZZ</name>